<sequence length="343" mass="38965">MKRVLIVRMSAIGDVVFASPLIEAIKKDYPDAKIFWLAEPIVKDLLRCDTDIEEVIEFPKNRFKQLWKDKKIITLFKELSYFSKKLKSYNFDTAIDAQGLLKSAIIAWFSGAPVRYGFKSKEFSHLFLNKVTDKGGNSQHISSEYYHLIRFMGLDNSVSLSLKLCSKAYDNADILIKTYDLNNGFIALTPFTTRPQKHWFHDSWKKLIHMLQSYFNLPIIILGSEADKESAQYITQGTSAINLAGKTKIDEAAALLKKSLLIIGVDTGLTHMAVAQMRPTIALFGATVPYTKTDNPYVKVIYHKFECSPCRRRPICANRFDCMQAISPEEVVETAKSLIKVNI</sequence>
<keyword evidence="2 6" id="KW-0808">Transferase</keyword>
<dbReference type="InterPro" id="IPR002201">
    <property type="entry name" value="Glyco_trans_9"/>
</dbReference>
<dbReference type="PANTHER" id="PTHR30160:SF1">
    <property type="entry name" value="LIPOPOLYSACCHARIDE 1,2-N-ACETYLGLUCOSAMINETRANSFERASE-RELATED"/>
    <property type="match status" value="1"/>
</dbReference>
<dbReference type="GO" id="GO:0008713">
    <property type="term" value="F:ADP-heptose-lipopolysaccharide heptosyltransferase activity"/>
    <property type="evidence" value="ECO:0007669"/>
    <property type="project" value="UniProtKB-EC"/>
</dbReference>
<keyword evidence="1" id="KW-0328">Glycosyltransferase</keyword>
<dbReference type="AlphaFoldDB" id="A0A1I5U3Q0"/>
<evidence type="ECO:0000256" key="2">
    <source>
        <dbReference type="ARBA" id="ARBA00022679"/>
    </source>
</evidence>
<dbReference type="RefSeq" id="WP_092914050.1">
    <property type="nucleotide sequence ID" value="NZ_FOXB01000054.1"/>
</dbReference>
<reference evidence="6 7" key="1">
    <citation type="submission" date="2016-10" db="EMBL/GenBank/DDBJ databases">
        <authorList>
            <person name="de Groot N.N."/>
        </authorList>
    </citation>
    <scope>NUCLEOTIDE SEQUENCE [LARGE SCALE GENOMIC DNA]</scope>
    <source>
        <strain evidence="6 7">EP1-55-1</strain>
    </source>
</reference>
<dbReference type="InterPro" id="IPR051199">
    <property type="entry name" value="LPS_LOS_Heptosyltrfase"/>
</dbReference>
<comment type="similarity">
    <text evidence="3">Belongs to the glycosyltransferase 9 family.</text>
</comment>
<dbReference type="SUPFAM" id="SSF53756">
    <property type="entry name" value="UDP-Glycosyltransferase/glycogen phosphorylase"/>
    <property type="match status" value="1"/>
</dbReference>
<dbReference type="Gene3D" id="3.40.50.2000">
    <property type="entry name" value="Glycogen Phosphorylase B"/>
    <property type="match status" value="2"/>
</dbReference>
<dbReference type="Proteomes" id="UP000199227">
    <property type="component" value="Unassembled WGS sequence"/>
</dbReference>
<dbReference type="NCBIfam" id="TIGR02195">
    <property type="entry name" value="heptsyl_trn_II"/>
    <property type="match status" value="1"/>
</dbReference>
<proteinExistence type="inferred from homology"/>
<evidence type="ECO:0000256" key="3">
    <source>
        <dbReference type="ARBA" id="ARBA00043995"/>
    </source>
</evidence>
<dbReference type="InterPro" id="IPR011910">
    <property type="entry name" value="RfaF"/>
</dbReference>
<accession>A0A1I5U3Q0</accession>
<evidence type="ECO:0000313" key="7">
    <source>
        <dbReference type="Proteomes" id="UP000199227"/>
    </source>
</evidence>
<dbReference type="OrthoDB" id="9760688at2"/>
<evidence type="ECO:0000313" key="6">
    <source>
        <dbReference type="EMBL" id="SFP89922.1"/>
    </source>
</evidence>
<dbReference type="PANTHER" id="PTHR30160">
    <property type="entry name" value="TETRAACYLDISACCHARIDE 4'-KINASE-RELATED"/>
    <property type="match status" value="1"/>
</dbReference>
<evidence type="ECO:0000256" key="4">
    <source>
        <dbReference type="ARBA" id="ARBA00044042"/>
    </source>
</evidence>
<evidence type="ECO:0000256" key="1">
    <source>
        <dbReference type="ARBA" id="ARBA00022676"/>
    </source>
</evidence>
<evidence type="ECO:0000256" key="5">
    <source>
        <dbReference type="ARBA" id="ARBA00047503"/>
    </source>
</evidence>
<dbReference type="GO" id="GO:0009244">
    <property type="term" value="P:lipopolysaccharide core region biosynthetic process"/>
    <property type="evidence" value="ECO:0007669"/>
    <property type="project" value="TreeGrafter"/>
</dbReference>
<dbReference type="Pfam" id="PF01075">
    <property type="entry name" value="Glyco_transf_9"/>
    <property type="match status" value="1"/>
</dbReference>
<protein>
    <recommendedName>
        <fullName evidence="4">lipopolysaccharide heptosyltransferase II</fullName>
        <ecNumber evidence="4">2.4.99.24</ecNumber>
    </recommendedName>
</protein>
<gene>
    <name evidence="6" type="ORF">SAMN05216234_1547</name>
</gene>
<name>A0A1I5U3Q0_9BACT</name>
<keyword evidence="7" id="KW-1185">Reference proteome</keyword>
<dbReference type="STRING" id="223786.SAMN05216234_1547"/>
<organism evidence="6 7">
    <name type="scientific">Hydrogenimonas thermophila</name>
    <dbReference type="NCBI Taxonomy" id="223786"/>
    <lineage>
        <taxon>Bacteria</taxon>
        <taxon>Pseudomonadati</taxon>
        <taxon>Campylobacterota</taxon>
        <taxon>Epsilonproteobacteria</taxon>
        <taxon>Campylobacterales</taxon>
        <taxon>Hydrogenimonadaceae</taxon>
        <taxon>Hydrogenimonas</taxon>
    </lineage>
</organism>
<dbReference type="EC" id="2.4.99.24" evidence="4"/>
<dbReference type="CDD" id="cd03789">
    <property type="entry name" value="GT9_LPS_heptosyltransferase"/>
    <property type="match status" value="1"/>
</dbReference>
<comment type="catalytic activity">
    <reaction evidence="5">
        <text>an L-alpha-D-Hep-(1-&gt;5)-[alpha-Kdo-(2-&gt;4)]-alpha-Kdo-(2-&gt;6)-lipid A + ADP-L-glycero-beta-D-manno-heptose = an L-alpha-D-Hep-(1-&gt;3)-L-alpha-D-Hep-(1-&gt;5)-[alpha-Kdo-(2-&gt;4)]-alpha-Kdo-(2-&gt;6)-lipid A + ADP + H(+)</text>
        <dbReference type="Rhea" id="RHEA:74071"/>
        <dbReference type="ChEBI" id="CHEBI:15378"/>
        <dbReference type="ChEBI" id="CHEBI:61506"/>
        <dbReference type="ChEBI" id="CHEBI:193068"/>
        <dbReference type="ChEBI" id="CHEBI:193069"/>
        <dbReference type="ChEBI" id="CHEBI:456216"/>
        <dbReference type="EC" id="2.4.99.24"/>
    </reaction>
</comment>
<dbReference type="GO" id="GO:0005829">
    <property type="term" value="C:cytosol"/>
    <property type="evidence" value="ECO:0007669"/>
    <property type="project" value="TreeGrafter"/>
</dbReference>
<dbReference type="EMBL" id="FOXB01000054">
    <property type="protein sequence ID" value="SFP89922.1"/>
    <property type="molecule type" value="Genomic_DNA"/>
</dbReference>